<comment type="caution">
    <text evidence="1">The sequence shown here is derived from an EMBL/GenBank/DDBJ whole genome shotgun (WGS) entry which is preliminary data.</text>
</comment>
<name>A0A426WWL5_ENSVE</name>
<organism evidence="1 2">
    <name type="scientific">Ensete ventricosum</name>
    <name type="common">Abyssinian banana</name>
    <name type="synonym">Musa ensete</name>
    <dbReference type="NCBI Taxonomy" id="4639"/>
    <lineage>
        <taxon>Eukaryota</taxon>
        <taxon>Viridiplantae</taxon>
        <taxon>Streptophyta</taxon>
        <taxon>Embryophyta</taxon>
        <taxon>Tracheophyta</taxon>
        <taxon>Spermatophyta</taxon>
        <taxon>Magnoliopsida</taxon>
        <taxon>Liliopsida</taxon>
        <taxon>Zingiberales</taxon>
        <taxon>Musaceae</taxon>
        <taxon>Ensete</taxon>
    </lineage>
</organism>
<gene>
    <name evidence="1" type="ORF">B296_00049596</name>
</gene>
<protein>
    <submittedName>
        <fullName evidence="1">Uncharacterized protein</fullName>
    </submittedName>
</protein>
<sequence length="185" mass="19968">MCQPLPDLRSCISLVRRGDIIARGWPSEDDVDLLLDRTFGSGRRVPRGSAIGERELVADIPTQVSAPDDVFNLYCRSRHSSVSYRAIWAGPPSGPRQASDGLGGLVLSGNWRCRTIGYRSWDQIEPDRKSDFATELAPESGRLRKLPRLTVVAVPFQAGPPSSGLLATSFAGVPSGEPVGELPNA</sequence>
<proteinExistence type="predicted"/>
<evidence type="ECO:0000313" key="1">
    <source>
        <dbReference type="EMBL" id="RRT31621.1"/>
    </source>
</evidence>
<evidence type="ECO:0000313" key="2">
    <source>
        <dbReference type="Proteomes" id="UP000287651"/>
    </source>
</evidence>
<accession>A0A426WWL5</accession>
<dbReference type="EMBL" id="AMZH03037477">
    <property type="protein sequence ID" value="RRT31621.1"/>
    <property type="molecule type" value="Genomic_DNA"/>
</dbReference>
<dbReference type="Proteomes" id="UP000287651">
    <property type="component" value="Unassembled WGS sequence"/>
</dbReference>
<dbReference type="AlphaFoldDB" id="A0A426WWL5"/>
<reference evidence="1 2" key="1">
    <citation type="journal article" date="2014" name="Agronomy (Basel)">
        <title>A Draft Genome Sequence for Ensete ventricosum, the Drought-Tolerant Tree Against Hunger.</title>
        <authorList>
            <person name="Harrison J."/>
            <person name="Moore K.A."/>
            <person name="Paszkiewicz K."/>
            <person name="Jones T."/>
            <person name="Grant M."/>
            <person name="Ambacheew D."/>
            <person name="Muzemil S."/>
            <person name="Studholme D.J."/>
        </authorList>
    </citation>
    <scope>NUCLEOTIDE SEQUENCE [LARGE SCALE GENOMIC DNA]</scope>
</reference>